<evidence type="ECO:0000313" key="14">
    <source>
        <dbReference type="EMBL" id="RUS88997.1"/>
    </source>
</evidence>
<dbReference type="Pfam" id="PF00053">
    <property type="entry name" value="EGF_laminin"/>
    <property type="match status" value="1"/>
</dbReference>
<dbReference type="Pfam" id="PF24973">
    <property type="entry name" value="EGF_LMN_ATRN"/>
    <property type="match status" value="2"/>
</dbReference>
<dbReference type="Pfam" id="PF00055">
    <property type="entry name" value="Laminin_N"/>
    <property type="match status" value="1"/>
</dbReference>
<dbReference type="SUPFAM" id="SSF50242">
    <property type="entry name" value="TIMP-like"/>
    <property type="match status" value="1"/>
</dbReference>
<evidence type="ECO:0000256" key="3">
    <source>
        <dbReference type="ARBA" id="ARBA00022729"/>
    </source>
</evidence>
<feature type="domain" description="Laminin EGF-like" evidence="11">
    <location>
        <begin position="409"/>
        <end position="458"/>
    </location>
</feature>
<dbReference type="InterPro" id="IPR001134">
    <property type="entry name" value="Netrin_domain"/>
</dbReference>
<dbReference type="Pfam" id="PF01759">
    <property type="entry name" value="NTR"/>
    <property type="match status" value="1"/>
</dbReference>
<dbReference type="GO" id="GO:0009887">
    <property type="term" value="P:animal organ morphogenesis"/>
    <property type="evidence" value="ECO:0007669"/>
    <property type="project" value="TreeGrafter"/>
</dbReference>
<accession>A0A433U5A7</accession>
<evidence type="ECO:0000256" key="9">
    <source>
        <dbReference type="SAM" id="MobiDB-lite"/>
    </source>
</evidence>
<feature type="disulfide bond" evidence="8">
    <location>
        <begin position="430"/>
        <end position="439"/>
    </location>
</feature>
<keyword evidence="7 8" id="KW-0424">Laminin EGF-like domain</keyword>
<evidence type="ECO:0000256" key="6">
    <source>
        <dbReference type="ARBA" id="ARBA00023180"/>
    </source>
</evidence>
<dbReference type="GO" id="GO:0016358">
    <property type="term" value="P:dendrite development"/>
    <property type="evidence" value="ECO:0007669"/>
    <property type="project" value="TreeGrafter"/>
</dbReference>
<dbReference type="GO" id="GO:0005576">
    <property type="term" value="C:extracellular region"/>
    <property type="evidence" value="ECO:0007669"/>
    <property type="project" value="UniProtKB-SubCell"/>
</dbReference>
<comment type="caution">
    <text evidence="14">The sequence shown here is derived from an EMBL/GenBank/DDBJ whole genome shotgun (WGS) entry which is preliminary data.</text>
</comment>
<dbReference type="GO" id="GO:0008045">
    <property type="term" value="P:motor neuron axon guidance"/>
    <property type="evidence" value="ECO:0007669"/>
    <property type="project" value="TreeGrafter"/>
</dbReference>
<evidence type="ECO:0000256" key="1">
    <source>
        <dbReference type="ARBA" id="ARBA00004613"/>
    </source>
</evidence>
<dbReference type="SMART" id="SM00643">
    <property type="entry name" value="C345C"/>
    <property type="match status" value="1"/>
</dbReference>
<keyword evidence="2" id="KW-0964">Secreted</keyword>
<evidence type="ECO:0000256" key="4">
    <source>
        <dbReference type="ARBA" id="ARBA00022737"/>
    </source>
</evidence>
<dbReference type="CDD" id="cd03579">
    <property type="entry name" value="NTR_netrin-1_like"/>
    <property type="match status" value="1"/>
</dbReference>
<proteinExistence type="predicted"/>
<feature type="disulfide bond" evidence="8">
    <location>
        <begin position="409"/>
        <end position="421"/>
    </location>
</feature>
<comment type="subcellular location">
    <subcellularLocation>
        <location evidence="1">Secreted</location>
    </subcellularLocation>
</comment>
<dbReference type="SUPFAM" id="SSF57196">
    <property type="entry name" value="EGF/Laminin"/>
    <property type="match status" value="3"/>
</dbReference>
<dbReference type="FunFam" id="2.60.120.260:FF:000098">
    <property type="entry name" value="Netrin-A, isoform B"/>
    <property type="match status" value="1"/>
</dbReference>
<dbReference type="FunFam" id="2.10.25.10:FF:000048">
    <property type="entry name" value="Netrin 3"/>
    <property type="match status" value="1"/>
</dbReference>
<keyword evidence="15" id="KW-1185">Reference proteome</keyword>
<gene>
    <name evidence="14" type="ORF">EGW08_003244</name>
</gene>
<dbReference type="PROSITE" id="PS50027">
    <property type="entry name" value="EGF_LAM_2"/>
    <property type="match status" value="1"/>
</dbReference>
<dbReference type="EMBL" id="RQTK01000069">
    <property type="protein sequence ID" value="RUS88997.1"/>
    <property type="molecule type" value="Genomic_DNA"/>
</dbReference>
<evidence type="ECO:0000259" key="12">
    <source>
        <dbReference type="PROSITE" id="PS50189"/>
    </source>
</evidence>
<evidence type="ECO:0000256" key="2">
    <source>
        <dbReference type="ARBA" id="ARBA00022525"/>
    </source>
</evidence>
<organism evidence="14 15">
    <name type="scientific">Elysia chlorotica</name>
    <name type="common">Eastern emerald elysia</name>
    <name type="synonym">Sea slug</name>
    <dbReference type="NCBI Taxonomy" id="188477"/>
    <lineage>
        <taxon>Eukaryota</taxon>
        <taxon>Metazoa</taxon>
        <taxon>Spiralia</taxon>
        <taxon>Lophotrochozoa</taxon>
        <taxon>Mollusca</taxon>
        <taxon>Gastropoda</taxon>
        <taxon>Heterobranchia</taxon>
        <taxon>Euthyneura</taxon>
        <taxon>Panpulmonata</taxon>
        <taxon>Sacoglossa</taxon>
        <taxon>Placobranchoidea</taxon>
        <taxon>Plakobranchidae</taxon>
        <taxon>Elysia</taxon>
    </lineage>
</organism>
<evidence type="ECO:0000256" key="10">
    <source>
        <dbReference type="SAM" id="SignalP"/>
    </source>
</evidence>
<evidence type="ECO:0000313" key="15">
    <source>
        <dbReference type="Proteomes" id="UP000271974"/>
    </source>
</evidence>
<dbReference type="AlphaFoldDB" id="A0A433U5A7"/>
<dbReference type="InterPro" id="IPR056863">
    <property type="entry name" value="LMN_ATRN_NET-like_EGF"/>
</dbReference>
<feature type="compositionally biased region" description="Basic and acidic residues" evidence="9">
    <location>
        <begin position="479"/>
        <end position="491"/>
    </location>
</feature>
<dbReference type="SMART" id="SM00136">
    <property type="entry name" value="LamNT"/>
    <property type="match status" value="1"/>
</dbReference>
<dbReference type="InterPro" id="IPR008993">
    <property type="entry name" value="TIMP-like_OB-fold"/>
</dbReference>
<evidence type="ECO:0000259" key="11">
    <source>
        <dbReference type="PROSITE" id="PS50027"/>
    </source>
</evidence>
<evidence type="ECO:0000256" key="8">
    <source>
        <dbReference type="PROSITE-ProRule" id="PRU00460"/>
    </source>
</evidence>
<dbReference type="InterPro" id="IPR050440">
    <property type="entry name" value="Laminin/Netrin_ECM"/>
</dbReference>
<dbReference type="GO" id="GO:0005604">
    <property type="term" value="C:basement membrane"/>
    <property type="evidence" value="ECO:0007669"/>
    <property type="project" value="TreeGrafter"/>
</dbReference>
<feature type="disulfide bond" evidence="8">
    <location>
        <begin position="442"/>
        <end position="456"/>
    </location>
</feature>
<dbReference type="FunFam" id="2.10.25.10:FF:000081">
    <property type="entry name" value="Netrin 1"/>
    <property type="match status" value="1"/>
</dbReference>
<keyword evidence="3 10" id="KW-0732">Signal</keyword>
<feature type="compositionally biased region" description="Polar residues" evidence="9">
    <location>
        <begin position="504"/>
        <end position="513"/>
    </location>
</feature>
<evidence type="ECO:0008006" key="16">
    <source>
        <dbReference type="Google" id="ProtNLM"/>
    </source>
</evidence>
<feature type="chain" id="PRO_5019370006" description="Netrin-1" evidence="10">
    <location>
        <begin position="25"/>
        <end position="649"/>
    </location>
</feature>
<protein>
    <recommendedName>
        <fullName evidence="16">Netrin-1</fullName>
    </recommendedName>
</protein>
<evidence type="ECO:0000259" key="13">
    <source>
        <dbReference type="PROSITE" id="PS51117"/>
    </source>
</evidence>
<sequence>MISSPTTLGLLAALLCLSTLGVTSRRYPRTGLMSRDVSPNPCYTMDGQPAECRPDFENAALGRAVEASSTCGAEPENYCKSTPGTEGDTKRTCFLCDAGNSKYRFPAEHLTDVHNPSNVTCWMSKTYNSAQYLSNVTLRLKLNKKYELTYVSLEFCSARPDSMAIYKSDDYGRTWKAFQYYSNDCRAMYNKSARSIVTKANEQEALCTEAFSQIDPLSGARVAFSTLEGRPSSANFDKSPALQDWMTATDIKLVFNKLNPLQDESQGPDDASQNRYFYSLSDFAVGGRCKCNGHASRCVRRKKDGKQACDCQHNTAGRDCETCKDFFQDRPWRRATKDEAHGCVACNCNAHARRCRFNGELYQLSGFRSGGVCLACRHNTDGRHCHYCKVGYYRDKKRRMTDRRACKACGCHSIGSLGKMCNQTNGQCICKEGVVGLTCNRCKQGYIQSKSPVAPCIKKNDYPSTNDRSRYRGMSRGSSDSRRQTSPDDRSAGTYGNAVEADNSETPESSDSCGNCRKRLRRLNLRRFCRRDFALQVKVLSRSTESEWVRFAVQVEQTFGEGRQASYRSAGPSTTTLWVPREDLACKCPKLRLNKRFLLVGAYRPSPDGSRQPGYVVDRRAAVLRWRDKWQKKVKRYLKQEARGRCRRG</sequence>
<keyword evidence="6" id="KW-0325">Glycoprotein</keyword>
<evidence type="ECO:0000256" key="7">
    <source>
        <dbReference type="ARBA" id="ARBA00023292"/>
    </source>
</evidence>
<feature type="signal peptide" evidence="10">
    <location>
        <begin position="1"/>
        <end position="24"/>
    </location>
</feature>
<dbReference type="SMART" id="SM00180">
    <property type="entry name" value="EGF_Lam"/>
    <property type="match status" value="3"/>
</dbReference>
<dbReference type="InterPro" id="IPR018933">
    <property type="entry name" value="Netrin_module_non-TIMP"/>
</dbReference>
<name>A0A433U5A7_ELYCH</name>
<dbReference type="PANTHER" id="PTHR10574">
    <property type="entry name" value="NETRIN/LAMININ-RELATED"/>
    <property type="match status" value="1"/>
</dbReference>
<keyword evidence="4" id="KW-0677">Repeat</keyword>
<dbReference type="STRING" id="188477.A0A433U5A7"/>
<dbReference type="Gene3D" id="2.40.50.120">
    <property type="match status" value="1"/>
</dbReference>
<feature type="domain" description="Laminin N-terminal" evidence="13">
    <location>
        <begin position="48"/>
        <end position="288"/>
    </location>
</feature>
<evidence type="ECO:0000256" key="5">
    <source>
        <dbReference type="ARBA" id="ARBA00023157"/>
    </source>
</evidence>
<dbReference type="Gene3D" id="2.10.25.10">
    <property type="entry name" value="Laminin"/>
    <property type="match status" value="2"/>
</dbReference>
<dbReference type="PROSITE" id="PS01248">
    <property type="entry name" value="EGF_LAM_1"/>
    <property type="match status" value="1"/>
</dbReference>
<dbReference type="PANTHER" id="PTHR10574:SF365">
    <property type="entry name" value="NETRIN-A-RELATED"/>
    <property type="match status" value="1"/>
</dbReference>
<dbReference type="OrthoDB" id="5984158at2759"/>
<feature type="domain" description="NTR" evidence="12">
    <location>
        <begin position="513"/>
        <end position="646"/>
    </location>
</feature>
<dbReference type="PROSITE" id="PS51117">
    <property type="entry name" value="LAMININ_NTER"/>
    <property type="match status" value="1"/>
</dbReference>
<dbReference type="PROSITE" id="PS50189">
    <property type="entry name" value="NTR"/>
    <property type="match status" value="1"/>
</dbReference>
<feature type="region of interest" description="Disordered" evidence="9">
    <location>
        <begin position="458"/>
        <end position="514"/>
    </location>
</feature>
<keyword evidence="5 8" id="KW-1015">Disulfide bond</keyword>
<reference evidence="14 15" key="1">
    <citation type="submission" date="2019-01" db="EMBL/GenBank/DDBJ databases">
        <title>A draft genome assembly of the solar-powered sea slug Elysia chlorotica.</title>
        <authorList>
            <person name="Cai H."/>
            <person name="Li Q."/>
            <person name="Fang X."/>
            <person name="Li J."/>
            <person name="Curtis N.E."/>
            <person name="Altenburger A."/>
            <person name="Shibata T."/>
            <person name="Feng M."/>
            <person name="Maeda T."/>
            <person name="Schwartz J.A."/>
            <person name="Shigenobu S."/>
            <person name="Lundholm N."/>
            <person name="Nishiyama T."/>
            <person name="Yang H."/>
            <person name="Hasebe M."/>
            <person name="Li S."/>
            <person name="Pierce S.K."/>
            <person name="Wang J."/>
        </authorList>
    </citation>
    <scope>NUCLEOTIDE SEQUENCE [LARGE SCALE GENOMIC DNA]</scope>
    <source>
        <strain evidence="14">EC2010</strain>
        <tissue evidence="14">Whole organism of an adult</tissue>
    </source>
</reference>
<dbReference type="Proteomes" id="UP000271974">
    <property type="component" value="Unassembled WGS sequence"/>
</dbReference>
<feature type="disulfide bond" evidence="8">
    <location>
        <begin position="411"/>
        <end position="428"/>
    </location>
</feature>
<dbReference type="CDD" id="cd00055">
    <property type="entry name" value="EGF_Lam"/>
    <property type="match status" value="3"/>
</dbReference>
<dbReference type="InterPro" id="IPR008211">
    <property type="entry name" value="Laminin_N"/>
</dbReference>
<dbReference type="GO" id="GO:0009888">
    <property type="term" value="P:tissue development"/>
    <property type="evidence" value="ECO:0007669"/>
    <property type="project" value="TreeGrafter"/>
</dbReference>
<dbReference type="Gene3D" id="2.60.120.260">
    <property type="entry name" value="Galactose-binding domain-like"/>
    <property type="match status" value="1"/>
</dbReference>
<dbReference type="InterPro" id="IPR002049">
    <property type="entry name" value="LE_dom"/>
</dbReference>